<evidence type="ECO:0000256" key="3">
    <source>
        <dbReference type="ARBA" id="ARBA00022512"/>
    </source>
</evidence>
<reference evidence="9" key="1">
    <citation type="submission" date="2022-02" db="EMBL/GenBank/DDBJ databases">
        <authorList>
            <person name="Henning P.M."/>
            <person name="McCubbin A.G."/>
            <person name="Shore J.S."/>
        </authorList>
    </citation>
    <scope>NUCLEOTIDE SEQUENCE</scope>
    <source>
        <strain evidence="9">F60SS</strain>
        <tissue evidence="9">Leaves</tissue>
    </source>
</reference>
<dbReference type="GO" id="GO:0004650">
    <property type="term" value="F:polygalacturonase activity"/>
    <property type="evidence" value="ECO:0007669"/>
    <property type="project" value="InterPro"/>
</dbReference>
<dbReference type="SUPFAM" id="SSF51126">
    <property type="entry name" value="Pectin lyase-like"/>
    <property type="match status" value="1"/>
</dbReference>
<name>A0A9Q0J5E3_9ROSI</name>
<comment type="similarity">
    <text evidence="2 8">Belongs to the glycosyl hydrolase 28 family.</text>
</comment>
<evidence type="ECO:0008006" key="11">
    <source>
        <dbReference type="Google" id="ProtNLM"/>
    </source>
</evidence>
<evidence type="ECO:0000256" key="6">
    <source>
        <dbReference type="ARBA" id="ARBA00023295"/>
    </source>
</evidence>
<evidence type="ECO:0000256" key="5">
    <source>
        <dbReference type="ARBA" id="ARBA00022801"/>
    </source>
</evidence>
<reference evidence="9" key="2">
    <citation type="journal article" date="2023" name="Plants (Basel)">
        <title>Annotation of the Turnera subulata (Passifloraceae) Draft Genome Reveals the S-Locus Evolved after the Divergence of Turneroideae from Passifloroideae in a Stepwise Manner.</title>
        <authorList>
            <person name="Henning P.M."/>
            <person name="Roalson E.H."/>
            <person name="Mir W."/>
            <person name="McCubbin A.G."/>
            <person name="Shore J.S."/>
        </authorList>
    </citation>
    <scope>NUCLEOTIDE SEQUENCE</scope>
    <source>
        <strain evidence="9">F60SS</strain>
    </source>
</reference>
<comment type="subcellular location">
    <subcellularLocation>
        <location evidence="1">Secreted</location>
        <location evidence="1">Cell wall</location>
    </subcellularLocation>
</comment>
<evidence type="ECO:0000313" key="9">
    <source>
        <dbReference type="EMBL" id="KAJ4830251.1"/>
    </source>
</evidence>
<accession>A0A9Q0J5E3</accession>
<keyword evidence="10" id="KW-1185">Reference proteome</keyword>
<dbReference type="Pfam" id="PF00295">
    <property type="entry name" value="Glyco_hydro_28"/>
    <property type="match status" value="1"/>
</dbReference>
<proteinExistence type="inferred from homology"/>
<evidence type="ECO:0000256" key="2">
    <source>
        <dbReference type="ARBA" id="ARBA00008834"/>
    </source>
</evidence>
<dbReference type="Gene3D" id="2.160.20.10">
    <property type="entry name" value="Single-stranded right-handed beta-helix, Pectin lyase-like"/>
    <property type="match status" value="1"/>
</dbReference>
<evidence type="ECO:0000256" key="8">
    <source>
        <dbReference type="RuleBase" id="RU361169"/>
    </source>
</evidence>
<gene>
    <name evidence="9" type="ORF">Tsubulata_021214</name>
</gene>
<keyword evidence="4" id="KW-0964">Secreted</keyword>
<comment type="caution">
    <text evidence="9">The sequence shown here is derived from an EMBL/GenBank/DDBJ whole genome shotgun (WGS) entry which is preliminary data.</text>
</comment>
<sequence length="119" mass="12727">QTISFWNSKNIKVKGLRSLNAQLYHIVINGCENVVVKRVRTIAPGDSPNTDGIHVELSKNVVIKNSAMKTGDDCISIGRGTVDLWIEGVKCGPGHGISSFMAVSFGGLASPQGRTFSVK</sequence>
<dbReference type="AlphaFoldDB" id="A0A9Q0J5E3"/>
<keyword evidence="6 8" id="KW-0326">Glycosidase</keyword>
<dbReference type="GO" id="GO:0005975">
    <property type="term" value="P:carbohydrate metabolic process"/>
    <property type="evidence" value="ECO:0007669"/>
    <property type="project" value="InterPro"/>
</dbReference>
<dbReference type="PANTHER" id="PTHR31375">
    <property type="match status" value="1"/>
</dbReference>
<dbReference type="InterPro" id="IPR000743">
    <property type="entry name" value="Glyco_hydro_28"/>
</dbReference>
<dbReference type="OrthoDB" id="1909044at2759"/>
<keyword evidence="7" id="KW-0961">Cell wall biogenesis/degradation</keyword>
<evidence type="ECO:0000256" key="7">
    <source>
        <dbReference type="ARBA" id="ARBA00023316"/>
    </source>
</evidence>
<evidence type="ECO:0000256" key="4">
    <source>
        <dbReference type="ARBA" id="ARBA00022525"/>
    </source>
</evidence>
<dbReference type="GO" id="GO:0071555">
    <property type="term" value="P:cell wall organization"/>
    <property type="evidence" value="ECO:0007669"/>
    <property type="project" value="UniProtKB-KW"/>
</dbReference>
<dbReference type="InterPro" id="IPR011050">
    <property type="entry name" value="Pectin_lyase_fold/virulence"/>
</dbReference>
<dbReference type="InterPro" id="IPR012334">
    <property type="entry name" value="Pectin_lyas_fold"/>
</dbReference>
<organism evidence="9 10">
    <name type="scientific">Turnera subulata</name>
    <dbReference type="NCBI Taxonomy" id="218843"/>
    <lineage>
        <taxon>Eukaryota</taxon>
        <taxon>Viridiplantae</taxon>
        <taxon>Streptophyta</taxon>
        <taxon>Embryophyta</taxon>
        <taxon>Tracheophyta</taxon>
        <taxon>Spermatophyta</taxon>
        <taxon>Magnoliopsida</taxon>
        <taxon>eudicotyledons</taxon>
        <taxon>Gunneridae</taxon>
        <taxon>Pentapetalae</taxon>
        <taxon>rosids</taxon>
        <taxon>fabids</taxon>
        <taxon>Malpighiales</taxon>
        <taxon>Passifloraceae</taxon>
        <taxon>Turnera</taxon>
    </lineage>
</organism>
<feature type="non-terminal residue" evidence="9">
    <location>
        <position position="1"/>
    </location>
</feature>
<keyword evidence="5 8" id="KW-0378">Hydrolase</keyword>
<dbReference type="EMBL" id="JAKUCV010005689">
    <property type="protein sequence ID" value="KAJ4830251.1"/>
    <property type="molecule type" value="Genomic_DNA"/>
</dbReference>
<evidence type="ECO:0000313" key="10">
    <source>
        <dbReference type="Proteomes" id="UP001141552"/>
    </source>
</evidence>
<evidence type="ECO:0000256" key="1">
    <source>
        <dbReference type="ARBA" id="ARBA00004191"/>
    </source>
</evidence>
<keyword evidence="3" id="KW-0134">Cell wall</keyword>
<dbReference type="Proteomes" id="UP001141552">
    <property type="component" value="Unassembled WGS sequence"/>
</dbReference>
<protein>
    <recommendedName>
        <fullName evidence="11">Polygalacturonase</fullName>
    </recommendedName>
</protein>